<evidence type="ECO:0000313" key="2">
    <source>
        <dbReference type="EMBL" id="MBE5921128.1"/>
    </source>
</evidence>
<reference evidence="2" key="1">
    <citation type="submission" date="2019-04" db="EMBL/GenBank/DDBJ databases">
        <title>Evolution of Biomass-Degrading Anaerobic Consortia Revealed by Metagenomics.</title>
        <authorList>
            <person name="Peng X."/>
        </authorList>
    </citation>
    <scope>NUCLEOTIDE SEQUENCE</scope>
    <source>
        <strain evidence="2">SIG311</strain>
    </source>
</reference>
<keyword evidence="1" id="KW-0812">Transmembrane</keyword>
<proteinExistence type="predicted"/>
<feature type="transmembrane region" description="Helical" evidence="1">
    <location>
        <begin position="67"/>
        <end position="86"/>
    </location>
</feature>
<keyword evidence="1" id="KW-0472">Membrane</keyword>
<feature type="transmembrane region" description="Helical" evidence="1">
    <location>
        <begin position="40"/>
        <end position="60"/>
    </location>
</feature>
<name>A0A927UFG5_9FIRM</name>
<keyword evidence="1" id="KW-1133">Transmembrane helix</keyword>
<dbReference type="AlphaFoldDB" id="A0A927UFG5"/>
<dbReference type="Proteomes" id="UP000766246">
    <property type="component" value="Unassembled WGS sequence"/>
</dbReference>
<gene>
    <name evidence="2" type="ORF">E7272_15035</name>
</gene>
<sequence>MDKLRKIMGMVDIFVFAATTLAIAGVFYEGMTLKWYDFVGILVICMDYSFMPATILHLLADRKEKTIWIHLFSLLMIIIAVIMKFAAIEYSAITLVLWYFYIWFFYGYLIIKRYLIKH</sequence>
<dbReference type="EMBL" id="SVER01000094">
    <property type="protein sequence ID" value="MBE5921128.1"/>
    <property type="molecule type" value="Genomic_DNA"/>
</dbReference>
<feature type="transmembrane region" description="Helical" evidence="1">
    <location>
        <begin position="92"/>
        <end position="111"/>
    </location>
</feature>
<evidence type="ECO:0000313" key="3">
    <source>
        <dbReference type="Proteomes" id="UP000766246"/>
    </source>
</evidence>
<organism evidence="2 3">
    <name type="scientific">Pseudobutyrivibrio ruminis</name>
    <dbReference type="NCBI Taxonomy" id="46206"/>
    <lineage>
        <taxon>Bacteria</taxon>
        <taxon>Bacillati</taxon>
        <taxon>Bacillota</taxon>
        <taxon>Clostridia</taxon>
        <taxon>Lachnospirales</taxon>
        <taxon>Lachnospiraceae</taxon>
        <taxon>Pseudobutyrivibrio</taxon>
    </lineage>
</organism>
<comment type="caution">
    <text evidence="2">The sequence shown here is derived from an EMBL/GenBank/DDBJ whole genome shotgun (WGS) entry which is preliminary data.</text>
</comment>
<feature type="transmembrane region" description="Helical" evidence="1">
    <location>
        <begin position="7"/>
        <end position="28"/>
    </location>
</feature>
<evidence type="ECO:0000256" key="1">
    <source>
        <dbReference type="SAM" id="Phobius"/>
    </source>
</evidence>
<accession>A0A927UFG5</accession>
<protein>
    <submittedName>
        <fullName evidence="2">Uncharacterized protein</fullName>
    </submittedName>
</protein>